<dbReference type="AlphaFoldDB" id="A0A9W4DNQ0"/>
<reference evidence="1" key="1">
    <citation type="submission" date="2020-10" db="EMBL/GenBank/DDBJ databases">
        <authorList>
            <person name="Muller C M."/>
        </authorList>
    </citation>
    <scope>NUCLEOTIDE SEQUENCE</scope>
    <source>
        <strain evidence="1">THUN-12</strain>
    </source>
</reference>
<evidence type="ECO:0000313" key="1">
    <source>
        <dbReference type="EMBL" id="CAD6505169.1"/>
    </source>
</evidence>
<evidence type="ECO:0000313" key="2">
    <source>
        <dbReference type="Proteomes" id="UP000683417"/>
    </source>
</evidence>
<dbReference type="EMBL" id="CAJHIT010000009">
    <property type="protein sequence ID" value="CAD6505169.1"/>
    <property type="molecule type" value="Genomic_DNA"/>
</dbReference>
<accession>A0A9W4DNQ0</accession>
<proteinExistence type="predicted"/>
<comment type="caution">
    <text evidence="1">The sequence shown here is derived from an EMBL/GenBank/DDBJ whole genome shotgun (WGS) entry which is preliminary data.</text>
</comment>
<sequence>MFLDRDTRHNIYLTFVAFILH</sequence>
<organism evidence="1 2">
    <name type="scientific">Blumeria graminis f. sp. triticale</name>
    <dbReference type="NCBI Taxonomy" id="1689686"/>
    <lineage>
        <taxon>Eukaryota</taxon>
        <taxon>Fungi</taxon>
        <taxon>Dikarya</taxon>
        <taxon>Ascomycota</taxon>
        <taxon>Pezizomycotina</taxon>
        <taxon>Leotiomycetes</taxon>
        <taxon>Erysiphales</taxon>
        <taxon>Erysiphaceae</taxon>
        <taxon>Blumeria</taxon>
    </lineage>
</organism>
<protein>
    <submittedName>
        <fullName evidence="1">BgTH12-00664</fullName>
    </submittedName>
</protein>
<dbReference type="Proteomes" id="UP000683417">
    <property type="component" value="Unassembled WGS sequence"/>
</dbReference>
<gene>
    <name evidence="1" type="ORF">BGTH12_LOCUS6527</name>
</gene>
<name>A0A9W4DNQ0_BLUGR</name>